<reference evidence="2" key="1">
    <citation type="submission" date="2017-12" db="EMBL/GenBank/DDBJ databases">
        <title>Whole genome sequencing of Acidipropionibacterium jensenii strains JS279 and JS280.</title>
        <authorList>
            <person name="Deptula P."/>
            <person name="Laine P."/>
            <person name="Smolander O.-P."/>
            <person name="Paulin L."/>
            <person name="Auvinen P."/>
            <person name="Varmanen P."/>
        </authorList>
    </citation>
    <scope>NUCLEOTIDE SEQUENCE [LARGE SCALE GENOMIC DNA]</scope>
    <source>
        <strain evidence="2">JS280</strain>
    </source>
</reference>
<dbReference type="SUPFAM" id="SSF53697">
    <property type="entry name" value="SIS domain"/>
    <property type="match status" value="1"/>
</dbReference>
<organism evidence="1 2">
    <name type="scientific">Acidipropionibacterium jensenii</name>
    <dbReference type="NCBI Taxonomy" id="1749"/>
    <lineage>
        <taxon>Bacteria</taxon>
        <taxon>Bacillati</taxon>
        <taxon>Actinomycetota</taxon>
        <taxon>Actinomycetes</taxon>
        <taxon>Propionibacteriales</taxon>
        <taxon>Propionibacteriaceae</taxon>
        <taxon>Acidipropionibacterium</taxon>
    </lineage>
</organism>
<dbReference type="InterPro" id="IPR046348">
    <property type="entry name" value="SIS_dom_sf"/>
</dbReference>
<evidence type="ECO:0000313" key="2">
    <source>
        <dbReference type="Proteomes" id="UP000285875"/>
    </source>
</evidence>
<keyword evidence="1" id="KW-0413">Isomerase</keyword>
<dbReference type="AlphaFoldDB" id="A0A3Q9UD87"/>
<dbReference type="Proteomes" id="UP000285875">
    <property type="component" value="Chromosome"/>
</dbReference>
<dbReference type="RefSeq" id="WP_097798505.1">
    <property type="nucleotide sequence ID" value="NZ_CP025570.1"/>
</dbReference>
<dbReference type="GO" id="GO:1901135">
    <property type="term" value="P:carbohydrate derivative metabolic process"/>
    <property type="evidence" value="ECO:0007669"/>
    <property type="project" value="InterPro"/>
</dbReference>
<dbReference type="GO" id="GO:0097367">
    <property type="term" value="F:carbohydrate derivative binding"/>
    <property type="evidence" value="ECO:0007669"/>
    <property type="project" value="InterPro"/>
</dbReference>
<gene>
    <name evidence="1" type="ORF">C0Z10_03825</name>
</gene>
<dbReference type="EMBL" id="CP025570">
    <property type="protein sequence ID" value="AZZ39024.1"/>
    <property type="molecule type" value="Genomic_DNA"/>
</dbReference>
<accession>A0A3Q9UD87</accession>
<sequence length="356" mass="37042">MSGAFEDSRLETSALPGPAEAALRYLASTGARIRSDATELDASARLAASDLERPRGVLVVGPEARLVRSVLEPVCPVPMVAWPFDRLPAWVGPLDLVVALDTETDLLGAAPAQSCLESVAEAERRGAGILLAGRDGSSAWRAAGHRSAVRLPVLSGDPMSAAVVVLALLGQIGIGPHVDPEQVARAADLVAEAASPHHDLATNPAKEMACALADADPLLWGGSVLAARSARRCAEALRRASGRAALSADADALMPVITGTPVRDPFADPEIDGLPTRPVLVVMDDGEAGDAEGRARLEAACRQHDVSARRIGLPLGMEEAGPVDRYVTLLLQGRFSAAYLALGLDRLVLDSRAGAR</sequence>
<proteinExistence type="predicted"/>
<dbReference type="GO" id="GO:0016853">
    <property type="term" value="F:isomerase activity"/>
    <property type="evidence" value="ECO:0007669"/>
    <property type="project" value="UniProtKB-KW"/>
</dbReference>
<protein>
    <submittedName>
        <fullName evidence="1">Phosphoheptose isomerase</fullName>
    </submittedName>
</protein>
<evidence type="ECO:0000313" key="1">
    <source>
        <dbReference type="EMBL" id="AZZ39024.1"/>
    </source>
</evidence>
<name>A0A3Q9UD87_9ACTN</name>
<dbReference type="KEGG" id="aji:C0Z10_03825"/>